<dbReference type="HOGENOM" id="CLU_083536_1_0_4"/>
<sequence length="171" mass="19553">MCTEIRIYVADLAAYNNGKLHGVWINATDDLEAIREQVNQMLTDSPEDFAEEYAIHDHEGFGGFILSEYAGLETAHEVACFITEYPDFGSELLDHLSGDLEEARTAAEENYCGCYQSLADFAEELTEDTTQIPVNLVYYIDYERMARDMELNGDVFTLETGWEEVHIFWNH</sequence>
<dbReference type="Proteomes" id="UP000001416">
    <property type="component" value="Chromosome"/>
</dbReference>
<dbReference type="InterPro" id="IPR041895">
    <property type="entry name" value="ArdA_dom1"/>
</dbReference>
<dbReference type="AlphaFoldDB" id="Q82XK5"/>
<evidence type="ECO:0000313" key="2">
    <source>
        <dbReference type="Proteomes" id="UP000001416"/>
    </source>
</evidence>
<evidence type="ECO:0000313" key="1">
    <source>
        <dbReference type="EMBL" id="CAD84171.1"/>
    </source>
</evidence>
<dbReference type="PhylomeDB" id="Q82XK5"/>
<reference evidence="1 2" key="1">
    <citation type="journal article" date="2003" name="J. Bacteriol.">
        <title>Complete genome sequence of the ammonia-oxidizing bacterium and obligate chemolithoautotroph Nitrosomonas europaea.</title>
        <authorList>
            <person name="Chain P."/>
            <person name="Lamerdin J."/>
            <person name="Larimer F."/>
            <person name="Regala W."/>
            <person name="Land M."/>
            <person name="Hauser L."/>
            <person name="Hooper A."/>
            <person name="Klotz M."/>
            <person name="Norton J."/>
            <person name="Sayavedra-Soto L."/>
            <person name="Arciero D."/>
            <person name="Hommes N."/>
            <person name="Whittaker M."/>
            <person name="Arp D."/>
        </authorList>
    </citation>
    <scope>NUCLEOTIDE SEQUENCE [LARGE SCALE GENOMIC DNA]</scope>
    <source>
        <strain evidence="2">ATCC 19718 / CIP 103999 / KCTC 2705 / NBRC 14298</strain>
    </source>
</reference>
<dbReference type="EMBL" id="AL954747">
    <property type="protein sequence ID" value="CAD84171.1"/>
    <property type="molecule type" value="Genomic_DNA"/>
</dbReference>
<dbReference type="eggNOG" id="COG4734">
    <property type="taxonomic scope" value="Bacteria"/>
</dbReference>
<proteinExistence type="predicted"/>
<accession>Q82XK5</accession>
<dbReference type="Gene3D" id="3.10.20.480">
    <property type="entry name" value="Antirestriction protein ArdA, domain 1"/>
    <property type="match status" value="1"/>
</dbReference>
<protein>
    <submittedName>
        <fullName evidence="1">Putative antirestriction protein</fullName>
    </submittedName>
</protein>
<name>Q82XK5_NITEU</name>
<dbReference type="GeneID" id="87103468"/>
<dbReference type="STRING" id="228410.NE0260"/>
<gene>
    <name evidence="1" type="ordered locus">NE0260</name>
</gene>
<dbReference type="InterPro" id="IPR041893">
    <property type="entry name" value="ArdA_dom3"/>
</dbReference>
<dbReference type="KEGG" id="neu:NE0260"/>
<dbReference type="RefSeq" id="WP_011110899.1">
    <property type="nucleotide sequence ID" value="NC_004757.1"/>
</dbReference>
<organism evidence="1 2">
    <name type="scientific">Nitrosomonas europaea (strain ATCC 19718 / CIP 103999 / KCTC 2705 / NBRC 14298)</name>
    <dbReference type="NCBI Taxonomy" id="228410"/>
    <lineage>
        <taxon>Bacteria</taxon>
        <taxon>Pseudomonadati</taxon>
        <taxon>Pseudomonadota</taxon>
        <taxon>Betaproteobacteria</taxon>
        <taxon>Nitrosomonadales</taxon>
        <taxon>Nitrosomonadaceae</taxon>
        <taxon>Nitrosomonas</taxon>
    </lineage>
</organism>
<dbReference type="OrthoDB" id="944647at2"/>
<dbReference type="Gene3D" id="1.10.10.1190">
    <property type="entry name" value="Antirestriction protein ArdA, domain 3"/>
    <property type="match status" value="1"/>
</dbReference>
<keyword evidence="2" id="KW-1185">Reference proteome</keyword>
<dbReference type="InterPro" id="IPR009899">
    <property type="entry name" value="ArdA"/>
</dbReference>
<dbReference type="Pfam" id="PF07275">
    <property type="entry name" value="ArdA"/>
    <property type="match status" value="1"/>
</dbReference>